<evidence type="ECO:0000313" key="4">
    <source>
        <dbReference type="Proteomes" id="UP001152795"/>
    </source>
</evidence>
<dbReference type="InterPro" id="IPR051055">
    <property type="entry name" value="PIF1_helicase"/>
</dbReference>
<comment type="catalytic activity">
    <reaction evidence="1">
        <text>ATP + H2O = ADP + phosphate + H(+)</text>
        <dbReference type="Rhea" id="RHEA:13065"/>
        <dbReference type="ChEBI" id="CHEBI:15377"/>
        <dbReference type="ChEBI" id="CHEBI:15378"/>
        <dbReference type="ChEBI" id="CHEBI:30616"/>
        <dbReference type="ChEBI" id="CHEBI:43474"/>
        <dbReference type="ChEBI" id="CHEBI:456216"/>
        <dbReference type="EC" id="5.6.2.3"/>
    </reaction>
</comment>
<keyword evidence="1" id="KW-0227">DNA damage</keyword>
<sequence>MVLSDLHTPFEISEGIPESAHDWHLDRVNYSEQQICEMPTRIKTKKEDYTIDEQYDVVDINSFSEMQKLAYDIVKSHFDDASSEKESLCLIINGVAGTGKSYLINAIRNLLQGKCAVTATTGKAAYNIKGENLNNVEYIIIDEYSMLGQVTFGWIDKRGKQATGCNGKVFGGKSLILTGDPGQLPPVADKPLYHSKPSNAVGEQGYQAYHMFDKVIKLAVNQRVQGMSSEQVKFRDLLLRLRKGESTVNDWELLLTRQRSNISNLTEFEDATRLFYSNEQVGNYNHDQLAKLEHPIAHINARHSSALAKTISADDMSGLEPVVFLAKGARVMLTMSLWPSVGLCNGATGTIVDIIFENNHQPPDLPIAVIV</sequence>
<feature type="domain" description="DNA helicase Pif1-like DEAD-box helicase" evidence="2">
    <location>
        <begin position="131"/>
        <end position="247"/>
    </location>
</feature>
<accession>A0A6S7J9V0</accession>
<proteinExistence type="inferred from homology"/>
<dbReference type="Gene3D" id="3.40.50.300">
    <property type="entry name" value="P-loop containing nucleotide triphosphate hydrolases"/>
    <property type="match status" value="2"/>
</dbReference>
<dbReference type="GO" id="GO:0006281">
    <property type="term" value="P:DNA repair"/>
    <property type="evidence" value="ECO:0007669"/>
    <property type="project" value="UniProtKB-KW"/>
</dbReference>
<dbReference type="SUPFAM" id="SSF52540">
    <property type="entry name" value="P-loop containing nucleoside triphosphate hydrolases"/>
    <property type="match status" value="2"/>
</dbReference>
<dbReference type="AlphaFoldDB" id="A0A6S7J9V0"/>
<protein>
    <recommendedName>
        <fullName evidence="1">ATP-dependent DNA helicase</fullName>
        <ecNumber evidence="1">5.6.2.3</ecNumber>
    </recommendedName>
</protein>
<dbReference type="OrthoDB" id="7470624at2759"/>
<dbReference type="GO" id="GO:0006310">
    <property type="term" value="P:DNA recombination"/>
    <property type="evidence" value="ECO:0007669"/>
    <property type="project" value="UniProtKB-KW"/>
</dbReference>
<feature type="non-terminal residue" evidence="3">
    <location>
        <position position="1"/>
    </location>
</feature>
<dbReference type="Pfam" id="PF05970">
    <property type="entry name" value="PIF1"/>
    <property type="match status" value="1"/>
</dbReference>
<reference evidence="3" key="1">
    <citation type="submission" date="2020-04" db="EMBL/GenBank/DDBJ databases">
        <authorList>
            <person name="Alioto T."/>
            <person name="Alioto T."/>
            <person name="Gomez Garrido J."/>
        </authorList>
    </citation>
    <scope>NUCLEOTIDE SEQUENCE</scope>
    <source>
        <strain evidence="3">A484AB</strain>
    </source>
</reference>
<keyword evidence="1" id="KW-0234">DNA repair</keyword>
<dbReference type="GO" id="GO:0016787">
    <property type="term" value="F:hydrolase activity"/>
    <property type="evidence" value="ECO:0007669"/>
    <property type="project" value="UniProtKB-KW"/>
</dbReference>
<dbReference type="EMBL" id="CACRXK020013823">
    <property type="protein sequence ID" value="CAB4025780.1"/>
    <property type="molecule type" value="Genomic_DNA"/>
</dbReference>
<dbReference type="GO" id="GO:0005524">
    <property type="term" value="F:ATP binding"/>
    <property type="evidence" value="ECO:0007669"/>
    <property type="project" value="UniProtKB-KW"/>
</dbReference>
<dbReference type="PANTHER" id="PTHR47642">
    <property type="entry name" value="ATP-DEPENDENT DNA HELICASE"/>
    <property type="match status" value="1"/>
</dbReference>
<keyword evidence="1" id="KW-0067">ATP-binding</keyword>
<gene>
    <name evidence="3" type="ORF">PACLA_8A081994</name>
</gene>
<keyword evidence="1" id="KW-0378">Hydrolase</keyword>
<dbReference type="Proteomes" id="UP001152795">
    <property type="component" value="Unassembled WGS sequence"/>
</dbReference>
<keyword evidence="4" id="KW-1185">Reference proteome</keyword>
<dbReference type="InterPro" id="IPR010285">
    <property type="entry name" value="DNA_helicase_pif1-like_DEAD"/>
</dbReference>
<dbReference type="GO" id="GO:0000723">
    <property type="term" value="P:telomere maintenance"/>
    <property type="evidence" value="ECO:0007669"/>
    <property type="project" value="InterPro"/>
</dbReference>
<comment type="caution">
    <text evidence="3">The sequence shown here is derived from an EMBL/GenBank/DDBJ whole genome shotgun (WGS) entry which is preliminary data.</text>
</comment>
<keyword evidence="1" id="KW-0547">Nucleotide-binding</keyword>
<dbReference type="GO" id="GO:0043139">
    <property type="term" value="F:5'-3' DNA helicase activity"/>
    <property type="evidence" value="ECO:0007669"/>
    <property type="project" value="UniProtKB-EC"/>
</dbReference>
<evidence type="ECO:0000313" key="3">
    <source>
        <dbReference type="EMBL" id="CAB4025780.1"/>
    </source>
</evidence>
<evidence type="ECO:0000259" key="2">
    <source>
        <dbReference type="Pfam" id="PF05970"/>
    </source>
</evidence>
<organism evidence="3 4">
    <name type="scientific">Paramuricea clavata</name>
    <name type="common">Red gorgonian</name>
    <name type="synonym">Violescent sea-whip</name>
    <dbReference type="NCBI Taxonomy" id="317549"/>
    <lineage>
        <taxon>Eukaryota</taxon>
        <taxon>Metazoa</taxon>
        <taxon>Cnidaria</taxon>
        <taxon>Anthozoa</taxon>
        <taxon>Octocorallia</taxon>
        <taxon>Malacalcyonacea</taxon>
        <taxon>Plexauridae</taxon>
        <taxon>Paramuricea</taxon>
    </lineage>
</organism>
<evidence type="ECO:0000256" key="1">
    <source>
        <dbReference type="RuleBase" id="RU363044"/>
    </source>
</evidence>
<keyword evidence="1" id="KW-0233">DNA recombination</keyword>
<comment type="similarity">
    <text evidence="1">Belongs to the helicase family.</text>
</comment>
<name>A0A6S7J9V0_PARCT</name>
<dbReference type="EC" id="5.6.2.3" evidence="1"/>
<dbReference type="PANTHER" id="PTHR47642:SF6">
    <property type="entry name" value="ATP-DEPENDENT DNA HELICASE"/>
    <property type="match status" value="1"/>
</dbReference>
<keyword evidence="1 3" id="KW-0347">Helicase</keyword>
<comment type="cofactor">
    <cofactor evidence="1">
        <name>Mg(2+)</name>
        <dbReference type="ChEBI" id="CHEBI:18420"/>
    </cofactor>
</comment>
<dbReference type="InterPro" id="IPR027417">
    <property type="entry name" value="P-loop_NTPase"/>
</dbReference>